<organism evidence="5 6">
    <name type="scientific">Trichocoleus desertorum GB2-A4</name>
    <dbReference type="NCBI Taxonomy" id="2933944"/>
    <lineage>
        <taxon>Bacteria</taxon>
        <taxon>Bacillati</taxon>
        <taxon>Cyanobacteriota</taxon>
        <taxon>Cyanophyceae</taxon>
        <taxon>Leptolyngbyales</taxon>
        <taxon>Trichocoleusaceae</taxon>
        <taxon>Trichocoleus</taxon>
    </lineage>
</organism>
<evidence type="ECO:0000256" key="2">
    <source>
        <dbReference type="ARBA" id="ARBA00023098"/>
    </source>
</evidence>
<keyword evidence="3" id="KW-0442">Lipid degradation</keyword>
<evidence type="ECO:0000256" key="3">
    <source>
        <dbReference type="PROSITE-ProRule" id="PRU01161"/>
    </source>
</evidence>
<evidence type="ECO:0000256" key="1">
    <source>
        <dbReference type="ARBA" id="ARBA00010240"/>
    </source>
</evidence>
<dbReference type="SUPFAM" id="SSF52151">
    <property type="entry name" value="FabD/lysophospholipase-like"/>
    <property type="match status" value="1"/>
</dbReference>
<evidence type="ECO:0000313" key="5">
    <source>
        <dbReference type="EMBL" id="MEP0817321.1"/>
    </source>
</evidence>
<dbReference type="PANTHER" id="PTHR32176">
    <property type="entry name" value="XYLOSE ISOMERASE"/>
    <property type="match status" value="1"/>
</dbReference>
<proteinExistence type="inferred from homology"/>
<name>A0ABV0J6B7_9CYAN</name>
<dbReference type="InterPro" id="IPR002641">
    <property type="entry name" value="PNPLA_dom"/>
</dbReference>
<dbReference type="Gene3D" id="3.40.1090.10">
    <property type="entry name" value="Cytosolic phospholipase A2 catalytic domain"/>
    <property type="match status" value="1"/>
</dbReference>
<protein>
    <submittedName>
        <fullName evidence="5">Patatin-like phospholipase family protein</fullName>
    </submittedName>
</protein>
<comment type="caution">
    <text evidence="5">The sequence shown here is derived from an EMBL/GenBank/DDBJ whole genome shotgun (WGS) entry which is preliminary data.</text>
</comment>
<evidence type="ECO:0000259" key="4">
    <source>
        <dbReference type="PROSITE" id="PS51635"/>
    </source>
</evidence>
<feature type="short sequence motif" description="GXSXG" evidence="3">
    <location>
        <begin position="44"/>
        <end position="48"/>
    </location>
</feature>
<keyword evidence="6" id="KW-1185">Reference proteome</keyword>
<dbReference type="PANTHER" id="PTHR32176:SF92">
    <property type="entry name" value="XYLOSE ISOMERASE"/>
    <property type="match status" value="1"/>
</dbReference>
<feature type="short sequence motif" description="GXGXXG" evidence="3">
    <location>
        <begin position="12"/>
        <end position="17"/>
    </location>
</feature>
<evidence type="ECO:0000313" key="6">
    <source>
        <dbReference type="Proteomes" id="UP001464891"/>
    </source>
</evidence>
<accession>A0ABV0J6B7</accession>
<dbReference type="EMBL" id="JAMPKM010000004">
    <property type="protein sequence ID" value="MEP0817321.1"/>
    <property type="molecule type" value="Genomic_DNA"/>
</dbReference>
<reference evidence="5 6" key="1">
    <citation type="submission" date="2022-04" db="EMBL/GenBank/DDBJ databases">
        <title>Positive selection, recombination, and allopatry shape intraspecific diversity of widespread and dominant cyanobacteria.</title>
        <authorList>
            <person name="Wei J."/>
            <person name="Shu W."/>
            <person name="Hu C."/>
        </authorList>
    </citation>
    <scope>NUCLEOTIDE SEQUENCE [LARGE SCALE GENOMIC DNA]</scope>
    <source>
        <strain evidence="5 6">GB2-A4</strain>
    </source>
</reference>
<comment type="similarity">
    <text evidence="1">Belongs to the patatin family.</text>
</comment>
<dbReference type="Pfam" id="PF01734">
    <property type="entry name" value="Patatin"/>
    <property type="match status" value="1"/>
</dbReference>
<feature type="active site" description="Proton acceptor" evidence="3">
    <location>
        <position position="186"/>
    </location>
</feature>
<dbReference type="RefSeq" id="WP_190438261.1">
    <property type="nucleotide sequence ID" value="NZ_JAMPKM010000004.1"/>
</dbReference>
<keyword evidence="2 3" id="KW-0443">Lipid metabolism</keyword>
<keyword evidence="3" id="KW-0378">Hydrolase</keyword>
<dbReference type="NCBIfam" id="NF041079">
    <property type="entry name" value="CBASS_lipase"/>
    <property type="match status" value="1"/>
</dbReference>
<feature type="short sequence motif" description="DGA/G" evidence="3">
    <location>
        <begin position="186"/>
        <end position="188"/>
    </location>
</feature>
<sequence length="331" mass="36194">MSRLIKVLAIDGGGIRGVIPAMLLAEIEKRTGQAIAELFDVIAGTSTGGILALGLTKPNASGKPAYSAANLVHLYEAEGARIFPKSSLSKIRGLVNQKYPAIGIEAVLRQYFGDTMLSQALKTVLVPSYDTELRRPYFFKSRKAKADSDRNFPMATVARATSAAPTYFEPLQAKSNQGLVPSTFIDGGVFANNPAMCAYVEARKNHPEAHDFLVVSLGTGELTTSFNYAQIKNWGLLEWARPIFNIVSDGVSDTVDYQLQELLANEENPPRYYRFQASLHALGKLDRGNHIDNASPENIAFLKRIAQNTIHNNERELNSLCHQLVAGLVVS</sequence>
<dbReference type="Proteomes" id="UP001464891">
    <property type="component" value="Unassembled WGS sequence"/>
</dbReference>
<dbReference type="InterPro" id="IPR016035">
    <property type="entry name" value="Acyl_Trfase/lysoPLipase"/>
</dbReference>
<feature type="domain" description="PNPLA" evidence="4">
    <location>
        <begin position="8"/>
        <end position="199"/>
    </location>
</feature>
<dbReference type="PROSITE" id="PS51635">
    <property type="entry name" value="PNPLA"/>
    <property type="match status" value="1"/>
</dbReference>
<gene>
    <name evidence="5" type="ORF">NC998_09450</name>
</gene>
<feature type="active site" description="Nucleophile" evidence="3">
    <location>
        <position position="46"/>
    </location>
</feature>